<evidence type="ECO:0000256" key="4">
    <source>
        <dbReference type="ARBA" id="ARBA00022603"/>
    </source>
</evidence>
<dbReference type="Gene3D" id="3.40.50.150">
    <property type="entry name" value="Vaccinia Virus protein VP39"/>
    <property type="match status" value="1"/>
</dbReference>
<feature type="binding site" evidence="7">
    <location>
        <position position="112"/>
    </location>
    <ligand>
        <name>S-adenosyl-L-methionine</name>
        <dbReference type="ChEBI" id="CHEBI:59789"/>
    </ligand>
</feature>
<name>A0A1G6ZER3_9ACTO</name>
<keyword evidence="5 7" id="KW-0808">Transferase</keyword>
<keyword evidence="3 7" id="KW-0698">rRNA processing</keyword>
<evidence type="ECO:0000256" key="1">
    <source>
        <dbReference type="ARBA" id="ARBA00010396"/>
    </source>
</evidence>
<dbReference type="InterPro" id="IPR023397">
    <property type="entry name" value="SAM-dep_MeTrfase_MraW_recog"/>
</dbReference>
<dbReference type="Pfam" id="PF01795">
    <property type="entry name" value="Methyltransf_5"/>
    <property type="match status" value="1"/>
</dbReference>
<organism evidence="10 11">
    <name type="scientific">Actinobaculum suis</name>
    <dbReference type="NCBI Taxonomy" id="1657"/>
    <lineage>
        <taxon>Bacteria</taxon>
        <taxon>Bacillati</taxon>
        <taxon>Actinomycetota</taxon>
        <taxon>Actinomycetes</taxon>
        <taxon>Actinomycetales</taxon>
        <taxon>Actinomycetaceae</taxon>
        <taxon>Actinobaculum</taxon>
    </lineage>
</organism>
<evidence type="ECO:0000256" key="6">
    <source>
        <dbReference type="ARBA" id="ARBA00022691"/>
    </source>
</evidence>
<comment type="similarity">
    <text evidence="1 7">Belongs to the methyltransferase superfamily. RsmH family.</text>
</comment>
<dbReference type="PANTHER" id="PTHR11265">
    <property type="entry name" value="S-ADENOSYL-METHYLTRANSFERASE MRAW"/>
    <property type="match status" value="1"/>
</dbReference>
<reference evidence="11" key="1">
    <citation type="submission" date="2016-10" db="EMBL/GenBank/DDBJ databases">
        <authorList>
            <person name="Varghese N."/>
        </authorList>
    </citation>
    <scope>NUCLEOTIDE SEQUENCE [LARGE SCALE GENOMIC DNA]</scope>
    <source>
        <strain evidence="11">DSM 20639</strain>
    </source>
</reference>
<dbReference type="FunFam" id="1.10.150.170:FF:000001">
    <property type="entry name" value="Ribosomal RNA small subunit methyltransferase H"/>
    <property type="match status" value="1"/>
</dbReference>
<feature type="binding site" evidence="7">
    <location>
        <position position="91"/>
    </location>
    <ligand>
        <name>S-adenosyl-L-methionine</name>
        <dbReference type="ChEBI" id="CHEBI:59789"/>
    </ligand>
</feature>
<dbReference type="InterPro" id="IPR029063">
    <property type="entry name" value="SAM-dependent_MTases_sf"/>
</dbReference>
<feature type="binding site" evidence="7">
    <location>
        <position position="64"/>
    </location>
    <ligand>
        <name>S-adenosyl-L-methionine</name>
        <dbReference type="ChEBI" id="CHEBI:59789"/>
    </ligand>
</feature>
<dbReference type="AlphaFoldDB" id="A0A1G6ZER3"/>
<comment type="catalytic activity">
    <reaction evidence="7">
        <text>cytidine(1402) in 16S rRNA + S-adenosyl-L-methionine = N(4)-methylcytidine(1402) in 16S rRNA + S-adenosyl-L-homocysteine + H(+)</text>
        <dbReference type="Rhea" id="RHEA:42928"/>
        <dbReference type="Rhea" id="RHEA-COMP:10286"/>
        <dbReference type="Rhea" id="RHEA-COMP:10287"/>
        <dbReference type="ChEBI" id="CHEBI:15378"/>
        <dbReference type="ChEBI" id="CHEBI:57856"/>
        <dbReference type="ChEBI" id="CHEBI:59789"/>
        <dbReference type="ChEBI" id="CHEBI:74506"/>
        <dbReference type="ChEBI" id="CHEBI:82748"/>
        <dbReference type="EC" id="2.1.1.199"/>
    </reaction>
</comment>
<sequence length="332" mass="35759">MSNGEGRAAHNALHQPVLADVCLDLLAPAFSSEKPILIDCTLGMGGHSEAALTRFPQLTVIGIDRDPQAIALASERLAPFGERFRPVQAVYDAVADIAATYAPGGVAGILMDLGVSSLQLDATERGFSYSHDAPLDMRMDQESGITAAELLAQASEKELVRILRRYGEERFAPRIAREIVRQRAKEPLTRTGQLVDIVRAAIPAPARRTGGNPAKRTFQALRIAVNDELGALERALPAAISALRVGGRIVVESYQSLEDKIVKQVLGDASRSTTPRGLPVELAGHEPVLRLLTRGARQATPEEIAENPRSASVRLRAAEKMRDNTMRDGGAQ</sequence>
<dbReference type="GO" id="GO:0071424">
    <property type="term" value="F:rRNA (cytosine-N4-)-methyltransferase activity"/>
    <property type="evidence" value="ECO:0007669"/>
    <property type="project" value="UniProtKB-UniRule"/>
</dbReference>
<reference evidence="9" key="3">
    <citation type="submission" date="2023-10" db="EMBL/GenBank/DDBJ databases">
        <title>Whole Genome based description of the genera Actinobaculum and Actinotignum reveals a complex phylogenetic relationship within the species included in the genus Actinotignum.</title>
        <authorList>
            <person name="Jensen C.S."/>
            <person name="Dargis R."/>
            <person name="Kemp M."/>
            <person name="Christensen J.J."/>
        </authorList>
    </citation>
    <scope>NUCLEOTIDE SEQUENCE</scope>
    <source>
        <strain evidence="9">Actinobaculum_suis_CCUG19206T</strain>
    </source>
</reference>
<keyword evidence="6 7" id="KW-0949">S-adenosyl-L-methionine</keyword>
<dbReference type="EC" id="2.1.1.199" evidence="7"/>
<evidence type="ECO:0000256" key="3">
    <source>
        <dbReference type="ARBA" id="ARBA00022552"/>
    </source>
</evidence>
<dbReference type="SUPFAM" id="SSF53335">
    <property type="entry name" value="S-adenosyl-L-methionine-dependent methyltransferases"/>
    <property type="match status" value="1"/>
</dbReference>
<accession>A0A1G6ZER3</accession>
<keyword evidence="4 7" id="KW-0489">Methyltransferase</keyword>
<evidence type="ECO:0000256" key="2">
    <source>
        <dbReference type="ARBA" id="ARBA00022490"/>
    </source>
</evidence>
<reference evidence="10" key="2">
    <citation type="submission" date="2016-10" db="EMBL/GenBank/DDBJ databases">
        <authorList>
            <person name="de Groot N.N."/>
        </authorList>
    </citation>
    <scope>NUCLEOTIDE SEQUENCE [LARGE SCALE GENOMIC DNA]</scope>
    <source>
        <strain evidence="10">DSM 20639</strain>
    </source>
</reference>
<comment type="function">
    <text evidence="7">Specifically methylates the N4 position of cytidine in position 1402 (C1402) of 16S rRNA.</text>
</comment>
<evidence type="ECO:0000256" key="7">
    <source>
        <dbReference type="HAMAP-Rule" id="MF_01007"/>
    </source>
</evidence>
<dbReference type="EMBL" id="FNAU01000001">
    <property type="protein sequence ID" value="SDE00276.1"/>
    <property type="molecule type" value="Genomic_DNA"/>
</dbReference>
<evidence type="ECO:0000256" key="8">
    <source>
        <dbReference type="SAM" id="MobiDB-lite"/>
    </source>
</evidence>
<comment type="subcellular location">
    <subcellularLocation>
        <location evidence="7">Cytoplasm</location>
    </subcellularLocation>
</comment>
<evidence type="ECO:0000313" key="11">
    <source>
        <dbReference type="Proteomes" id="UP000182744"/>
    </source>
</evidence>
<feature type="region of interest" description="Disordered" evidence="8">
    <location>
        <begin position="296"/>
        <end position="332"/>
    </location>
</feature>
<dbReference type="SUPFAM" id="SSF81799">
    <property type="entry name" value="Putative methyltransferase TM0872, insert domain"/>
    <property type="match status" value="1"/>
</dbReference>
<dbReference type="GO" id="GO:0005737">
    <property type="term" value="C:cytoplasm"/>
    <property type="evidence" value="ECO:0007669"/>
    <property type="project" value="UniProtKB-SubCell"/>
</dbReference>
<feature type="binding site" evidence="7">
    <location>
        <position position="119"/>
    </location>
    <ligand>
        <name>S-adenosyl-L-methionine</name>
        <dbReference type="ChEBI" id="CHEBI:59789"/>
    </ligand>
</feature>
<dbReference type="Proteomes" id="UP000182744">
    <property type="component" value="Unassembled WGS sequence"/>
</dbReference>
<dbReference type="Gene3D" id="1.10.150.170">
    <property type="entry name" value="Putative methyltransferase TM0872, insert domain"/>
    <property type="match status" value="1"/>
</dbReference>
<proteinExistence type="inferred from homology"/>
<evidence type="ECO:0000313" key="9">
    <source>
        <dbReference type="EMBL" id="MDY5153887.1"/>
    </source>
</evidence>
<keyword evidence="11" id="KW-1185">Reference proteome</keyword>
<dbReference type="GO" id="GO:0070475">
    <property type="term" value="P:rRNA base methylation"/>
    <property type="evidence" value="ECO:0007669"/>
    <property type="project" value="UniProtKB-UniRule"/>
</dbReference>
<dbReference type="InterPro" id="IPR002903">
    <property type="entry name" value="RsmH"/>
</dbReference>
<dbReference type="NCBIfam" id="TIGR00006">
    <property type="entry name" value="16S rRNA (cytosine(1402)-N(4))-methyltransferase RsmH"/>
    <property type="match status" value="1"/>
</dbReference>
<dbReference type="RefSeq" id="WP_074660597.1">
    <property type="nucleotide sequence ID" value="NZ_FNAU01000001.1"/>
</dbReference>
<dbReference type="PIRSF" id="PIRSF004486">
    <property type="entry name" value="MraW"/>
    <property type="match status" value="1"/>
</dbReference>
<gene>
    <name evidence="7 9" type="primary">rsmH</name>
    <name evidence="9" type="ORF">R6G71_07525</name>
    <name evidence="10" type="ORF">SAMN05421878_10162</name>
</gene>
<evidence type="ECO:0000313" key="10">
    <source>
        <dbReference type="EMBL" id="SDE00276.1"/>
    </source>
</evidence>
<feature type="binding site" evidence="7">
    <location>
        <begin position="45"/>
        <end position="47"/>
    </location>
    <ligand>
        <name>S-adenosyl-L-methionine</name>
        <dbReference type="ChEBI" id="CHEBI:59789"/>
    </ligand>
</feature>
<dbReference type="HAMAP" id="MF_01007">
    <property type="entry name" value="16SrRNA_methyltr_H"/>
    <property type="match status" value="1"/>
</dbReference>
<evidence type="ECO:0000256" key="5">
    <source>
        <dbReference type="ARBA" id="ARBA00022679"/>
    </source>
</evidence>
<keyword evidence="2 7" id="KW-0963">Cytoplasm</keyword>
<dbReference type="EMBL" id="JAWNFU010000004">
    <property type="protein sequence ID" value="MDY5153887.1"/>
    <property type="molecule type" value="Genomic_DNA"/>
</dbReference>
<dbReference type="PANTHER" id="PTHR11265:SF0">
    <property type="entry name" value="12S RRNA N4-METHYLCYTIDINE METHYLTRANSFERASE"/>
    <property type="match status" value="1"/>
</dbReference>
<feature type="compositionally biased region" description="Basic and acidic residues" evidence="8">
    <location>
        <begin position="316"/>
        <end position="326"/>
    </location>
</feature>
<dbReference type="Proteomes" id="UP001273799">
    <property type="component" value="Unassembled WGS sequence"/>
</dbReference>
<protein>
    <recommendedName>
        <fullName evidence="7">Ribosomal RNA small subunit methyltransferase H</fullName>
        <ecNumber evidence="7">2.1.1.199</ecNumber>
    </recommendedName>
    <alternativeName>
        <fullName evidence="7">16S rRNA m(4)C1402 methyltransferase</fullName>
    </alternativeName>
    <alternativeName>
        <fullName evidence="7">rRNA (cytosine-N(4)-)-methyltransferase RsmH</fullName>
    </alternativeName>
</protein>